<proteinExistence type="predicted"/>
<dbReference type="InterPro" id="IPR024534">
    <property type="entry name" value="JetD_C"/>
</dbReference>
<dbReference type="Pfam" id="PF09983">
    <property type="entry name" value="JetD_C"/>
    <property type="match status" value="1"/>
</dbReference>
<dbReference type="EMBL" id="JAAIYP010000034">
    <property type="protein sequence ID" value="NFV80074.1"/>
    <property type="molecule type" value="Genomic_DNA"/>
</dbReference>
<name>A0A7C9UZ52_9PROT</name>
<accession>A0A7C9UZ52</accession>
<dbReference type="RefSeq" id="WP_163677531.1">
    <property type="nucleotide sequence ID" value="NZ_JAAIYP010000034.1"/>
</dbReference>
<dbReference type="Proteomes" id="UP000480684">
    <property type="component" value="Unassembled WGS sequence"/>
</dbReference>
<evidence type="ECO:0000259" key="1">
    <source>
        <dbReference type="Pfam" id="PF09983"/>
    </source>
</evidence>
<organism evidence="2 3">
    <name type="scientific">Magnetospirillum aberrantis SpK</name>
    <dbReference type="NCBI Taxonomy" id="908842"/>
    <lineage>
        <taxon>Bacteria</taxon>
        <taxon>Pseudomonadati</taxon>
        <taxon>Pseudomonadota</taxon>
        <taxon>Alphaproteobacteria</taxon>
        <taxon>Rhodospirillales</taxon>
        <taxon>Rhodospirillaceae</taxon>
        <taxon>Magnetospirillum</taxon>
    </lineage>
</organism>
<reference evidence="2 3" key="1">
    <citation type="submission" date="2020-02" db="EMBL/GenBank/DDBJ databases">
        <authorList>
            <person name="Dziuba M."/>
            <person name="Kuznetsov B."/>
            <person name="Mardanov A."/>
            <person name="Ravin N."/>
            <person name="Grouzdev D."/>
        </authorList>
    </citation>
    <scope>NUCLEOTIDE SEQUENCE [LARGE SCALE GENOMIC DNA]</scope>
    <source>
        <strain evidence="2 3">SpK</strain>
    </source>
</reference>
<feature type="domain" description="Wadjet protein JetD C-terminal" evidence="1">
    <location>
        <begin position="200"/>
        <end position="296"/>
    </location>
</feature>
<gene>
    <name evidence="2" type="ORF">G4223_08120</name>
</gene>
<comment type="caution">
    <text evidence="2">The sequence shown here is derived from an EMBL/GenBank/DDBJ whole genome shotgun (WGS) entry which is preliminary data.</text>
</comment>
<evidence type="ECO:0000313" key="3">
    <source>
        <dbReference type="Proteomes" id="UP000480684"/>
    </source>
</evidence>
<keyword evidence="3" id="KW-1185">Reference proteome</keyword>
<sequence length="371" mass="40196">MESTNMGLLEPGDLEFVLAVLRAKTNGRRVQKGRLWAVLEKNLPARFNAPVIAEVLRYLQERGIVTGQFAHGMRPLTNVSLDLPEEERPENVKTWHQAVLSKEDNLSRIQFDALMGAPSAVLSLNPADQAALVEGLISLSEAVRNGTLTDTYITSAKYLLGSSKALDIVGTQVASAFGIPPEASLNRIQHVLTAGPDDGRADTVLFIENMAAFSAFAGSETRNQALAICSFGYGLSMENLGVRLKDGGLRSCPAVGPRYALADILASAQHILFWGDLDREGLRIYMSLRSVFPGIRLSAAYGLMEAELRRGNSHPYGPFAGKSTDQRSIALDDPALFPLLEAVNDRAVDQEAICDPWPGEIILHPYAPADA</sequence>
<protein>
    <recommendedName>
        <fullName evidence="1">Wadjet protein JetD C-terminal domain-containing protein</fullName>
    </recommendedName>
</protein>
<evidence type="ECO:0000313" key="2">
    <source>
        <dbReference type="EMBL" id="NFV80074.1"/>
    </source>
</evidence>
<dbReference type="AlphaFoldDB" id="A0A7C9UZ52"/>